<evidence type="ECO:0000313" key="2">
    <source>
        <dbReference type="EMBL" id="QEE25302.1"/>
    </source>
</evidence>
<proteinExistence type="predicted"/>
<dbReference type="EMBL" id="CP042807">
    <property type="protein sequence ID" value="QEE25302.1"/>
    <property type="molecule type" value="Genomic_DNA"/>
</dbReference>
<dbReference type="AlphaFoldDB" id="A0A5B9DYT2"/>
<accession>A0A5B9DYT2</accession>
<dbReference type="KEGG" id="rgl:CS053_12965"/>
<feature type="region of interest" description="Disordered" evidence="1">
    <location>
        <begin position="1"/>
        <end position="20"/>
    </location>
</feature>
<dbReference type="RefSeq" id="WP_147627741.1">
    <property type="nucleotide sequence ID" value="NZ_CP042807.1"/>
</dbReference>
<organism evidence="2 3">
    <name type="scientific">Rhodanobacter glycinis</name>
    <dbReference type="NCBI Taxonomy" id="582702"/>
    <lineage>
        <taxon>Bacteria</taxon>
        <taxon>Pseudomonadati</taxon>
        <taxon>Pseudomonadota</taxon>
        <taxon>Gammaproteobacteria</taxon>
        <taxon>Lysobacterales</taxon>
        <taxon>Rhodanobacteraceae</taxon>
        <taxon>Rhodanobacter</taxon>
    </lineage>
</organism>
<sequence length="144" mass="15657">MDMSLPSLSMPHAATGSTSPPRFGWRTRLLIATLAVTLVLGAAWLATPFPSAANAESAANGHTFAHWRGEGRDWLLMAVPDTGELVVYDAADGRPLRRLRVAGVKDIVLEDNWLFVTSTAHPGLRLLHLPQLSWRPLPGTTEAR</sequence>
<dbReference type="Proteomes" id="UP000321807">
    <property type="component" value="Chromosome"/>
</dbReference>
<protein>
    <submittedName>
        <fullName evidence="2">Uncharacterized protein</fullName>
    </submittedName>
</protein>
<name>A0A5B9DYT2_9GAMM</name>
<gene>
    <name evidence="2" type="ORF">CS053_12965</name>
</gene>
<reference evidence="2 3" key="1">
    <citation type="submission" date="2019-08" db="EMBL/GenBank/DDBJ databases">
        <title>Complete genome sequence of Rhodanobacter glycinis strain T01E-68 isolated from tomato root.</title>
        <authorList>
            <person name="Weon H.-Y."/>
            <person name="Lee S.A."/>
        </authorList>
    </citation>
    <scope>NUCLEOTIDE SEQUENCE [LARGE SCALE GENOMIC DNA]</scope>
    <source>
        <strain evidence="2 3">T01E-68</strain>
    </source>
</reference>
<evidence type="ECO:0000256" key="1">
    <source>
        <dbReference type="SAM" id="MobiDB-lite"/>
    </source>
</evidence>
<evidence type="ECO:0000313" key="3">
    <source>
        <dbReference type="Proteomes" id="UP000321807"/>
    </source>
</evidence>